<reference evidence="2 3" key="1">
    <citation type="submission" date="2023-03" db="EMBL/GenBank/DDBJ databases">
        <title>Genome insight into feeding habits of ladybird beetles.</title>
        <authorList>
            <person name="Li H.-S."/>
            <person name="Huang Y.-H."/>
            <person name="Pang H."/>
        </authorList>
    </citation>
    <scope>NUCLEOTIDE SEQUENCE [LARGE SCALE GENOMIC DNA]</scope>
    <source>
        <strain evidence="2">SYSU_2023b</strain>
        <tissue evidence="2">Whole body</tissue>
    </source>
</reference>
<protein>
    <submittedName>
        <fullName evidence="2">Uncharacterized protein</fullName>
    </submittedName>
</protein>
<dbReference type="AlphaFoldDB" id="A0AAW1TSP9"/>
<keyword evidence="3" id="KW-1185">Reference proteome</keyword>
<feature type="region of interest" description="Disordered" evidence="1">
    <location>
        <begin position="72"/>
        <end position="101"/>
    </location>
</feature>
<dbReference type="EMBL" id="JARQZJ010000032">
    <property type="protein sequence ID" value="KAK9874586.1"/>
    <property type="molecule type" value="Genomic_DNA"/>
</dbReference>
<evidence type="ECO:0000313" key="2">
    <source>
        <dbReference type="EMBL" id="KAK9874586.1"/>
    </source>
</evidence>
<evidence type="ECO:0000256" key="1">
    <source>
        <dbReference type="SAM" id="MobiDB-lite"/>
    </source>
</evidence>
<comment type="caution">
    <text evidence="2">The sequence shown here is derived from an EMBL/GenBank/DDBJ whole genome shotgun (WGS) entry which is preliminary data.</text>
</comment>
<sequence>MNSESFRKTVKEHQTAKYFARAICRGETYDRRNIRWKEEEGLGLMVMSCDKSPLHRAMILIIQVHILCSRDKTSQKNRVRTEEELKEQYSENKRHGDKSSS</sequence>
<organism evidence="2 3">
    <name type="scientific">Henosepilachna vigintioctopunctata</name>
    <dbReference type="NCBI Taxonomy" id="420089"/>
    <lineage>
        <taxon>Eukaryota</taxon>
        <taxon>Metazoa</taxon>
        <taxon>Ecdysozoa</taxon>
        <taxon>Arthropoda</taxon>
        <taxon>Hexapoda</taxon>
        <taxon>Insecta</taxon>
        <taxon>Pterygota</taxon>
        <taxon>Neoptera</taxon>
        <taxon>Endopterygota</taxon>
        <taxon>Coleoptera</taxon>
        <taxon>Polyphaga</taxon>
        <taxon>Cucujiformia</taxon>
        <taxon>Coccinelloidea</taxon>
        <taxon>Coccinellidae</taxon>
        <taxon>Epilachninae</taxon>
        <taxon>Epilachnini</taxon>
        <taxon>Henosepilachna</taxon>
    </lineage>
</organism>
<proteinExistence type="predicted"/>
<accession>A0AAW1TSP9</accession>
<evidence type="ECO:0000313" key="3">
    <source>
        <dbReference type="Proteomes" id="UP001431783"/>
    </source>
</evidence>
<name>A0AAW1TSP9_9CUCU</name>
<gene>
    <name evidence="2" type="ORF">WA026_005420</name>
</gene>
<dbReference type="Proteomes" id="UP001431783">
    <property type="component" value="Unassembled WGS sequence"/>
</dbReference>